<keyword evidence="3" id="KW-0378">Hydrolase</keyword>
<feature type="binding site" evidence="1">
    <location>
        <position position="383"/>
    </location>
    <ligand>
        <name>Mg(2+)</name>
        <dbReference type="ChEBI" id="CHEBI:18420"/>
        <label>1</label>
    </ligand>
</feature>
<dbReference type="SUPFAM" id="SSF101478">
    <property type="entry name" value="ADP-ribosylglycohydrolase"/>
    <property type="match status" value="1"/>
</dbReference>
<dbReference type="GO" id="GO:0046872">
    <property type="term" value="F:metal ion binding"/>
    <property type="evidence" value="ECO:0007669"/>
    <property type="project" value="UniProtKB-KW"/>
</dbReference>
<feature type="binding site" evidence="1">
    <location>
        <position position="120"/>
    </location>
    <ligand>
        <name>Mg(2+)</name>
        <dbReference type="ChEBI" id="CHEBI:18420"/>
        <label>1</label>
    </ligand>
</feature>
<feature type="binding site" evidence="1">
    <location>
        <position position="382"/>
    </location>
    <ligand>
        <name>Mg(2+)</name>
        <dbReference type="ChEBI" id="CHEBI:18420"/>
        <label>1</label>
    </ligand>
</feature>
<dbReference type="PANTHER" id="PTHR16222:SF28">
    <property type="entry name" value="ADP-RIBOSYLGLYCOHYDROLASE"/>
    <property type="match status" value="1"/>
</dbReference>
<dbReference type="Gene3D" id="1.10.4080.10">
    <property type="entry name" value="ADP-ribosylation/Crystallin J1"/>
    <property type="match status" value="1"/>
</dbReference>
<feature type="region of interest" description="Disordered" evidence="2">
    <location>
        <begin position="1"/>
        <end position="33"/>
    </location>
</feature>
<comment type="cofactor">
    <cofactor evidence="1">
        <name>Mg(2+)</name>
        <dbReference type="ChEBI" id="CHEBI:18420"/>
    </cofactor>
    <text evidence="1">Binds 2 magnesium ions per subunit.</text>
</comment>
<dbReference type="OrthoDB" id="2021138at2759"/>
<proteinExistence type="predicted"/>
<keyword evidence="1" id="KW-0460">Magnesium</keyword>
<evidence type="ECO:0000313" key="3">
    <source>
        <dbReference type="EMBL" id="KAF2010410.1"/>
    </source>
</evidence>
<dbReference type="InterPro" id="IPR050792">
    <property type="entry name" value="ADP-ribosylglycohydrolase"/>
</dbReference>
<evidence type="ECO:0000313" key="4">
    <source>
        <dbReference type="Proteomes" id="UP000799778"/>
    </source>
</evidence>
<feature type="binding site" evidence="1">
    <location>
        <position position="380"/>
    </location>
    <ligand>
        <name>Mg(2+)</name>
        <dbReference type="ChEBI" id="CHEBI:18420"/>
        <label>1</label>
    </ligand>
</feature>
<evidence type="ECO:0000256" key="1">
    <source>
        <dbReference type="PIRSR" id="PIRSR605502-1"/>
    </source>
</evidence>
<name>A0A6A5XBW9_9PLEO</name>
<dbReference type="AlphaFoldDB" id="A0A6A5XBW9"/>
<feature type="region of interest" description="Disordered" evidence="2">
    <location>
        <begin position="474"/>
        <end position="497"/>
    </location>
</feature>
<dbReference type="PANTHER" id="PTHR16222">
    <property type="entry name" value="ADP-RIBOSYLGLYCOHYDROLASE"/>
    <property type="match status" value="1"/>
</dbReference>
<evidence type="ECO:0000256" key="2">
    <source>
        <dbReference type="SAM" id="MobiDB-lite"/>
    </source>
</evidence>
<dbReference type="InterPro" id="IPR036705">
    <property type="entry name" value="Ribosyl_crysJ1_sf"/>
</dbReference>
<feature type="compositionally biased region" description="Low complexity" evidence="2">
    <location>
        <begin position="12"/>
        <end position="24"/>
    </location>
</feature>
<gene>
    <name evidence="3" type="ORF">BU24DRAFT_496420</name>
</gene>
<dbReference type="InterPro" id="IPR005502">
    <property type="entry name" value="Ribosyl_crysJ1"/>
</dbReference>
<organism evidence="3 4">
    <name type="scientific">Aaosphaeria arxii CBS 175.79</name>
    <dbReference type="NCBI Taxonomy" id="1450172"/>
    <lineage>
        <taxon>Eukaryota</taxon>
        <taxon>Fungi</taxon>
        <taxon>Dikarya</taxon>
        <taxon>Ascomycota</taxon>
        <taxon>Pezizomycotina</taxon>
        <taxon>Dothideomycetes</taxon>
        <taxon>Pleosporomycetidae</taxon>
        <taxon>Pleosporales</taxon>
        <taxon>Pleosporales incertae sedis</taxon>
        <taxon>Aaosphaeria</taxon>
    </lineage>
</organism>
<dbReference type="GO" id="GO:0016787">
    <property type="term" value="F:hydrolase activity"/>
    <property type="evidence" value="ECO:0007669"/>
    <property type="project" value="UniProtKB-KW"/>
</dbReference>
<feature type="binding site" evidence="1">
    <location>
        <position position="119"/>
    </location>
    <ligand>
        <name>Mg(2+)</name>
        <dbReference type="ChEBI" id="CHEBI:18420"/>
        <label>1</label>
    </ligand>
</feature>
<dbReference type="GeneID" id="54291590"/>
<dbReference type="EMBL" id="ML978076">
    <property type="protein sequence ID" value="KAF2010410.1"/>
    <property type="molecule type" value="Genomic_DNA"/>
</dbReference>
<protein>
    <submittedName>
        <fullName evidence="3">ADP-ribosylglycohydrolase</fullName>
    </submittedName>
</protein>
<feature type="binding site" evidence="1">
    <location>
        <position position="118"/>
    </location>
    <ligand>
        <name>Mg(2+)</name>
        <dbReference type="ChEBI" id="CHEBI:18420"/>
        <label>1</label>
    </ligand>
</feature>
<reference evidence="3" key="1">
    <citation type="journal article" date="2020" name="Stud. Mycol.">
        <title>101 Dothideomycetes genomes: a test case for predicting lifestyles and emergence of pathogens.</title>
        <authorList>
            <person name="Haridas S."/>
            <person name="Albert R."/>
            <person name="Binder M."/>
            <person name="Bloem J."/>
            <person name="Labutti K."/>
            <person name="Salamov A."/>
            <person name="Andreopoulos B."/>
            <person name="Baker S."/>
            <person name="Barry K."/>
            <person name="Bills G."/>
            <person name="Bluhm B."/>
            <person name="Cannon C."/>
            <person name="Castanera R."/>
            <person name="Culley D."/>
            <person name="Daum C."/>
            <person name="Ezra D."/>
            <person name="Gonzalez J."/>
            <person name="Henrissat B."/>
            <person name="Kuo A."/>
            <person name="Liang C."/>
            <person name="Lipzen A."/>
            <person name="Lutzoni F."/>
            <person name="Magnuson J."/>
            <person name="Mondo S."/>
            <person name="Nolan M."/>
            <person name="Ohm R."/>
            <person name="Pangilinan J."/>
            <person name="Park H.-J."/>
            <person name="Ramirez L."/>
            <person name="Alfaro M."/>
            <person name="Sun H."/>
            <person name="Tritt A."/>
            <person name="Yoshinaga Y."/>
            <person name="Zwiers L.-H."/>
            <person name="Turgeon B."/>
            <person name="Goodwin S."/>
            <person name="Spatafora J."/>
            <person name="Crous P."/>
            <person name="Grigoriev I."/>
        </authorList>
    </citation>
    <scope>NUCLEOTIDE SEQUENCE</scope>
    <source>
        <strain evidence="3">CBS 175.79</strain>
    </source>
</reference>
<dbReference type="RefSeq" id="XP_033378749.1">
    <property type="nucleotide sequence ID" value="XM_033534193.1"/>
</dbReference>
<dbReference type="Proteomes" id="UP000799778">
    <property type="component" value="Unassembled WGS sequence"/>
</dbReference>
<dbReference type="Pfam" id="PF03747">
    <property type="entry name" value="ADP_ribosyl_GH"/>
    <property type="match status" value="1"/>
</dbReference>
<accession>A0A6A5XBW9</accession>
<keyword evidence="4" id="KW-1185">Reference proteome</keyword>
<keyword evidence="1" id="KW-0479">Metal-binding</keyword>
<sequence length="497" mass="54372">MATPQDDFVHVPSPTTTNPLSSTPQPQATADNTSEPSLLAFLSDHPFIRESVVDRIYGCIVGSALGDTIGLYTEFLPQAACERVYGKIGEFKFRLAEPGVTEAVNDSHRNRFDPRCWTDDTDQSLLIILSYLHNRSQPDHLADHLASDFASRLKIWISQGLLALGRPPCGIGSLVGSVVLDPHYLGNPVGVATNQWLKTGRRVAPNGSLMRSHPLGVIGVGLSEEETVRLAGRVGGTTHVDPRCVVCCCILVVLVRGLLRCEVRSERDVDAAIERCYAFVNGPREGVTSALGVVGEDMGPGGGEGDAVALDRGEFEKYVYAEGFEVLEIDDRKTMGYVYKCLGSAVLSLRMAMREVEKRFMGRDDVFEERITELVLRGGDADTNATVAGGLLGAYLGFGNLPKHWVNGLDHREWLMKKTERLIKVVGVEDGKEELVDEKDEAADGGKGLMTEHELRKRDGDLLMLILQRDKAGKEKEAAAKKQKQHKGGLANWFKTS</sequence>